<accession>A0A9X4AGL6</accession>
<feature type="binding site" evidence="11">
    <location>
        <position position="111"/>
    </location>
    <ligand>
        <name>ATP</name>
        <dbReference type="ChEBI" id="CHEBI:30616"/>
    </ligand>
</feature>
<feature type="binding site" evidence="11">
    <location>
        <position position="27"/>
    </location>
    <ligand>
        <name>ATP</name>
        <dbReference type="ChEBI" id="CHEBI:30616"/>
    </ligand>
</feature>
<evidence type="ECO:0000256" key="11">
    <source>
        <dbReference type="HAMAP-Rule" id="MF_01263"/>
    </source>
</evidence>
<dbReference type="Proteomes" id="UP001145072">
    <property type="component" value="Unassembled WGS sequence"/>
</dbReference>
<feature type="binding site" evidence="11">
    <location>
        <position position="30"/>
    </location>
    <ligand>
        <name>CTP</name>
        <dbReference type="ChEBI" id="CHEBI:37563"/>
    </ligand>
</feature>
<keyword evidence="7 11" id="KW-0692">RNA repair</keyword>
<evidence type="ECO:0000256" key="10">
    <source>
        <dbReference type="ARBA" id="ARBA00022884"/>
    </source>
</evidence>
<dbReference type="PANTHER" id="PTHR46173:SF1">
    <property type="entry name" value="CCA TRNA NUCLEOTIDYLTRANSFERASE 1, MITOCHONDRIAL"/>
    <property type="match status" value="1"/>
</dbReference>
<feature type="binding site" evidence="11">
    <location>
        <position position="30"/>
    </location>
    <ligand>
        <name>ATP</name>
        <dbReference type="ChEBI" id="CHEBI:30616"/>
    </ligand>
</feature>
<feature type="binding site" evidence="11">
    <location>
        <position position="163"/>
    </location>
    <ligand>
        <name>CTP</name>
        <dbReference type="ChEBI" id="CHEBI:37563"/>
    </ligand>
</feature>
<evidence type="ECO:0000256" key="1">
    <source>
        <dbReference type="ARBA" id="ARBA00001946"/>
    </source>
</evidence>
<organism evidence="15 16">
    <name type="scientific">Aquibacillus koreensis</name>
    <dbReference type="NCBI Taxonomy" id="279446"/>
    <lineage>
        <taxon>Bacteria</taxon>
        <taxon>Bacillati</taxon>
        <taxon>Bacillota</taxon>
        <taxon>Bacilli</taxon>
        <taxon>Bacillales</taxon>
        <taxon>Bacillaceae</taxon>
        <taxon>Aquibacillus</taxon>
    </lineage>
</organism>
<dbReference type="EC" id="2.7.7.72" evidence="11"/>
<feature type="binding site" evidence="11">
    <location>
        <position position="27"/>
    </location>
    <ligand>
        <name>CTP</name>
        <dbReference type="ChEBI" id="CHEBI:37563"/>
    </ligand>
</feature>
<protein>
    <recommendedName>
        <fullName evidence="11">CCA-adding enzyme</fullName>
        <ecNumber evidence="11">2.7.7.72</ecNumber>
    </recommendedName>
    <alternativeName>
        <fullName evidence="11">CCA tRNA nucleotidyltransferase</fullName>
    </alternativeName>
    <alternativeName>
        <fullName evidence="11">tRNA CCA-pyrophosphorylase</fullName>
    </alternativeName>
    <alternativeName>
        <fullName evidence="11">tRNA adenylyl-/cytidylyl- transferase</fullName>
    </alternativeName>
    <alternativeName>
        <fullName evidence="11">tRNA nucleotidyltransferase</fullName>
    </alternativeName>
    <alternativeName>
        <fullName evidence="11">tRNA-NT</fullName>
    </alternativeName>
</protein>
<reference evidence="15" key="1">
    <citation type="submission" date="2022-06" db="EMBL/GenBank/DDBJ databases">
        <title>Aquibacillus sp. a new bacterium isolated from soil saline samples.</title>
        <authorList>
            <person name="Galisteo C."/>
            <person name="De La Haba R."/>
            <person name="Sanchez-Porro C."/>
            <person name="Ventosa A."/>
        </authorList>
    </citation>
    <scope>NUCLEOTIDE SEQUENCE</scope>
    <source>
        <strain evidence="15">JCM 12387</strain>
    </source>
</reference>
<dbReference type="NCBIfam" id="NF009814">
    <property type="entry name" value="PRK13299.1"/>
    <property type="match status" value="1"/>
</dbReference>
<dbReference type="GO" id="GO:0005524">
    <property type="term" value="F:ATP binding"/>
    <property type="evidence" value="ECO:0007669"/>
    <property type="project" value="UniProtKB-UniRule"/>
</dbReference>
<comment type="cofactor">
    <cofactor evidence="1 11">
        <name>Mg(2+)</name>
        <dbReference type="ChEBI" id="CHEBI:18420"/>
    </cofactor>
</comment>
<evidence type="ECO:0000259" key="14">
    <source>
        <dbReference type="Pfam" id="PF13735"/>
    </source>
</evidence>
<feature type="binding site" evidence="11">
    <location>
        <position position="157"/>
    </location>
    <ligand>
        <name>CTP</name>
        <dbReference type="ChEBI" id="CHEBI:37563"/>
    </ligand>
</feature>
<proteinExistence type="inferred from homology"/>
<dbReference type="Gene3D" id="1.10.3090.10">
    <property type="entry name" value="cca-adding enzyme, domain 2"/>
    <property type="match status" value="1"/>
</dbReference>
<comment type="miscellaneous">
    <text evidence="11">A single active site specifically recognizes both ATP and CTP and is responsible for their addition.</text>
</comment>
<keyword evidence="3 11" id="KW-0819">tRNA processing</keyword>
<evidence type="ECO:0000259" key="13">
    <source>
        <dbReference type="Pfam" id="PF12627"/>
    </source>
</evidence>
<keyword evidence="2 11" id="KW-0808">Transferase</keyword>
<dbReference type="Gene3D" id="1.10.246.80">
    <property type="match status" value="1"/>
</dbReference>
<evidence type="ECO:0000256" key="2">
    <source>
        <dbReference type="ARBA" id="ARBA00022679"/>
    </source>
</evidence>
<dbReference type="GO" id="GO:0004810">
    <property type="term" value="F:CCA tRNA nucleotidyltransferase activity"/>
    <property type="evidence" value="ECO:0007669"/>
    <property type="project" value="UniProtKB-UniRule"/>
</dbReference>
<feature type="binding site" evidence="11">
    <location>
        <position position="111"/>
    </location>
    <ligand>
        <name>CTP</name>
        <dbReference type="ChEBI" id="CHEBI:37563"/>
    </ligand>
</feature>
<dbReference type="EMBL" id="JAMQJZ010000001">
    <property type="protein sequence ID" value="MDC3418809.1"/>
    <property type="molecule type" value="Genomic_DNA"/>
</dbReference>
<dbReference type="RefSeq" id="WP_259871039.1">
    <property type="nucleotide sequence ID" value="NZ_JAMQJZ010000001.1"/>
</dbReference>
<feature type="binding site" evidence="11">
    <location>
        <position position="157"/>
    </location>
    <ligand>
        <name>ATP</name>
        <dbReference type="ChEBI" id="CHEBI:30616"/>
    </ligand>
</feature>
<dbReference type="InterPro" id="IPR032828">
    <property type="entry name" value="PolyA_RNA-bd"/>
</dbReference>
<comment type="function">
    <text evidence="11">Catalyzes the addition and repair of the essential 3'-terminal CCA sequence in tRNAs without using a nucleic acid template. Adds these three nucleotides in the order of C, C, and A to the tRNA nucleotide-73, using CTP and ATP as substrates and producing inorganic pyrophosphate. tRNA 3'-terminal CCA addition is required both for tRNA processing and repair. Also involved in tRNA surveillance by mediating tandem CCA addition to generate a CCACCA at the 3' terminus of unstable tRNAs. While stable tRNAs receive only 3'-terminal CCA, unstable tRNAs are marked with CCACCA and rapidly degraded.</text>
</comment>
<comment type="caution">
    <text evidence="15">The sequence shown here is derived from an EMBL/GenBank/DDBJ whole genome shotgun (WGS) entry which is preliminary data.</text>
</comment>
<dbReference type="InterPro" id="IPR043519">
    <property type="entry name" value="NT_sf"/>
</dbReference>
<feature type="binding site" evidence="11">
    <location>
        <position position="154"/>
    </location>
    <ligand>
        <name>ATP</name>
        <dbReference type="ChEBI" id="CHEBI:30616"/>
    </ligand>
</feature>
<evidence type="ECO:0000313" key="15">
    <source>
        <dbReference type="EMBL" id="MDC3418809.1"/>
    </source>
</evidence>
<comment type="subunit">
    <text evidence="11">Homodimer.</text>
</comment>
<keyword evidence="6 11" id="KW-0547">Nucleotide-binding</keyword>
<dbReference type="SUPFAM" id="SSF81301">
    <property type="entry name" value="Nucleotidyltransferase"/>
    <property type="match status" value="1"/>
</dbReference>
<keyword evidence="8 11" id="KW-0067">ATP-binding</keyword>
<evidence type="ECO:0000256" key="6">
    <source>
        <dbReference type="ARBA" id="ARBA00022741"/>
    </source>
</evidence>
<dbReference type="InterPro" id="IPR050264">
    <property type="entry name" value="Bact_CCA-adding_enz_type3_sf"/>
</dbReference>
<evidence type="ECO:0000256" key="3">
    <source>
        <dbReference type="ARBA" id="ARBA00022694"/>
    </source>
</evidence>
<dbReference type="PANTHER" id="PTHR46173">
    <property type="entry name" value="CCA TRNA NUCLEOTIDYLTRANSFERASE 1, MITOCHONDRIAL"/>
    <property type="match status" value="1"/>
</dbReference>
<gene>
    <name evidence="11" type="primary">cca</name>
    <name evidence="15" type="ORF">NC661_00225</name>
</gene>
<comment type="similarity">
    <text evidence="11">Belongs to the tRNA nucleotidyltransferase/poly(A) polymerase family. Bacterial CCA-adding enzyme type 3 subfamily.</text>
</comment>
<dbReference type="GO" id="GO:0001680">
    <property type="term" value="P:tRNA 3'-terminal CCA addition"/>
    <property type="evidence" value="ECO:0007669"/>
    <property type="project" value="UniProtKB-UniRule"/>
</dbReference>
<comment type="catalytic activity">
    <reaction evidence="11">
        <text>a tRNA with a 3' CCA end + 2 CTP + ATP = a tRNA with a 3' CCACCA end + 3 diphosphate</text>
        <dbReference type="Rhea" id="RHEA:76235"/>
        <dbReference type="Rhea" id="RHEA-COMP:10468"/>
        <dbReference type="Rhea" id="RHEA-COMP:18655"/>
        <dbReference type="ChEBI" id="CHEBI:30616"/>
        <dbReference type="ChEBI" id="CHEBI:33019"/>
        <dbReference type="ChEBI" id="CHEBI:37563"/>
        <dbReference type="ChEBI" id="CHEBI:83071"/>
        <dbReference type="ChEBI" id="CHEBI:195187"/>
    </reaction>
</comment>
<evidence type="ECO:0000259" key="12">
    <source>
        <dbReference type="Pfam" id="PF01743"/>
    </source>
</evidence>
<evidence type="ECO:0000256" key="4">
    <source>
        <dbReference type="ARBA" id="ARBA00022695"/>
    </source>
</evidence>
<feature type="binding site" evidence="11">
    <location>
        <position position="160"/>
    </location>
    <ligand>
        <name>CTP</name>
        <dbReference type="ChEBI" id="CHEBI:37563"/>
    </ligand>
</feature>
<feature type="binding site" evidence="11">
    <location>
        <position position="163"/>
    </location>
    <ligand>
        <name>ATP</name>
        <dbReference type="ChEBI" id="CHEBI:30616"/>
    </ligand>
</feature>
<dbReference type="Pfam" id="PF01743">
    <property type="entry name" value="PolyA_pol"/>
    <property type="match status" value="1"/>
</dbReference>
<dbReference type="InterPro" id="IPR023068">
    <property type="entry name" value="CCA-adding_enz_firmicutes"/>
</dbReference>
<evidence type="ECO:0000256" key="5">
    <source>
        <dbReference type="ARBA" id="ARBA00022723"/>
    </source>
</evidence>
<feature type="binding site" evidence="11">
    <location>
        <position position="40"/>
    </location>
    <ligand>
        <name>Mg(2+)</name>
        <dbReference type="ChEBI" id="CHEBI:18420"/>
    </ligand>
</feature>
<feature type="binding site" evidence="11">
    <location>
        <position position="154"/>
    </location>
    <ligand>
        <name>CTP</name>
        <dbReference type="ChEBI" id="CHEBI:37563"/>
    </ligand>
</feature>
<dbReference type="SUPFAM" id="SSF81891">
    <property type="entry name" value="Poly A polymerase C-terminal region-like"/>
    <property type="match status" value="1"/>
</dbReference>
<feature type="domain" description="CCA-adding enzyme C-terminal" evidence="14">
    <location>
        <begin position="260"/>
        <end position="390"/>
    </location>
</feature>
<keyword evidence="5 11" id="KW-0479">Metal-binding</keyword>
<evidence type="ECO:0000313" key="16">
    <source>
        <dbReference type="Proteomes" id="UP001145072"/>
    </source>
</evidence>
<dbReference type="AlphaFoldDB" id="A0A9X4AGL6"/>
<comment type="catalytic activity">
    <reaction evidence="11">
        <text>a tRNA precursor + 2 CTP + ATP = a tRNA with a 3' CCA end + 3 diphosphate</text>
        <dbReference type="Rhea" id="RHEA:14433"/>
        <dbReference type="Rhea" id="RHEA-COMP:10465"/>
        <dbReference type="Rhea" id="RHEA-COMP:10468"/>
        <dbReference type="ChEBI" id="CHEBI:30616"/>
        <dbReference type="ChEBI" id="CHEBI:33019"/>
        <dbReference type="ChEBI" id="CHEBI:37563"/>
        <dbReference type="ChEBI" id="CHEBI:74896"/>
        <dbReference type="ChEBI" id="CHEBI:83071"/>
        <dbReference type="EC" id="2.7.7.72"/>
    </reaction>
</comment>
<keyword evidence="4 11" id="KW-0548">Nucleotidyltransferase</keyword>
<feature type="domain" description="Poly A polymerase head" evidence="12">
    <location>
        <begin position="22"/>
        <end position="142"/>
    </location>
</feature>
<keyword evidence="9 11" id="KW-0460">Magnesium</keyword>
<dbReference type="GO" id="GO:0042245">
    <property type="term" value="P:RNA repair"/>
    <property type="evidence" value="ECO:0007669"/>
    <property type="project" value="UniProtKB-KW"/>
</dbReference>
<dbReference type="InterPro" id="IPR002646">
    <property type="entry name" value="PolA_pol_head_dom"/>
</dbReference>
<name>A0A9X4AGL6_9BACI</name>
<sequence length="399" mass="46063">MQDPFVHAKQILKTLEQNGHKAYIVGGAVRDQFLDREIGDIDITTSAIPNEVQSLFEKVIPVGIEHGTVVVRYKNESYEVTTFRVEGNYTDFRHPDHVTFVDRIEDDLARRDFTINAMAMDINNHIIDPFDGQVDINSKVIRTVGNPDDRFQEDPLRMLRALRFSSQLGFSIETTTQASLMKNIHWVEQLATERVGIEIQKLFAGDFFQSVVSVLFLTKVSRYLPVLKENDHLFDVIKHIKEPLLDISEIIAVFHIAKPEIPIETWVSQWKLSNKTKGDIKNLVGASQQYRESKLTNWLVYTLPEHLIDGFVRIIDVHMAVKLDSSKIMIVKQSLPIQKRQDLAINGQELVQLFPDRKKGPWINQYFFQLEKDVVDGKVQNQKIELSEWIMKWNRPGSI</sequence>
<feature type="binding site" evidence="11">
    <location>
        <position position="42"/>
    </location>
    <ligand>
        <name>Mg(2+)</name>
        <dbReference type="ChEBI" id="CHEBI:18420"/>
    </ligand>
</feature>
<keyword evidence="10 11" id="KW-0694">RNA-binding</keyword>
<dbReference type="InterPro" id="IPR032810">
    <property type="entry name" value="CCA-adding_enz_C"/>
</dbReference>
<evidence type="ECO:0000256" key="8">
    <source>
        <dbReference type="ARBA" id="ARBA00022840"/>
    </source>
</evidence>
<dbReference type="Gene3D" id="3.30.460.10">
    <property type="entry name" value="Beta Polymerase, domain 2"/>
    <property type="match status" value="1"/>
</dbReference>
<dbReference type="Pfam" id="PF12627">
    <property type="entry name" value="PolyA_pol_RNAbd"/>
    <property type="match status" value="1"/>
</dbReference>
<feature type="binding site" evidence="11">
    <location>
        <position position="160"/>
    </location>
    <ligand>
        <name>ATP</name>
        <dbReference type="ChEBI" id="CHEBI:30616"/>
    </ligand>
</feature>
<keyword evidence="16" id="KW-1185">Reference proteome</keyword>
<dbReference type="CDD" id="cd05398">
    <property type="entry name" value="NT_ClassII-CCAase"/>
    <property type="match status" value="1"/>
</dbReference>
<evidence type="ECO:0000256" key="7">
    <source>
        <dbReference type="ARBA" id="ARBA00022800"/>
    </source>
</evidence>
<evidence type="ECO:0000256" key="9">
    <source>
        <dbReference type="ARBA" id="ARBA00022842"/>
    </source>
</evidence>
<dbReference type="Pfam" id="PF13735">
    <property type="entry name" value="tRNA_NucTran2_2"/>
    <property type="match status" value="1"/>
</dbReference>
<dbReference type="GO" id="GO:0000287">
    <property type="term" value="F:magnesium ion binding"/>
    <property type="evidence" value="ECO:0007669"/>
    <property type="project" value="UniProtKB-UniRule"/>
</dbReference>
<feature type="domain" description="tRNA nucleotidyltransferase/poly(A) polymerase RNA and SrmB- binding" evidence="13">
    <location>
        <begin position="169"/>
        <end position="227"/>
    </location>
</feature>
<dbReference type="GO" id="GO:0000049">
    <property type="term" value="F:tRNA binding"/>
    <property type="evidence" value="ECO:0007669"/>
    <property type="project" value="UniProtKB-UniRule"/>
</dbReference>
<dbReference type="HAMAP" id="MF_01263">
    <property type="entry name" value="CCA_bact_type3"/>
    <property type="match status" value="1"/>
</dbReference>